<dbReference type="RefSeq" id="WP_064807581.1">
    <property type="nucleotide sequence ID" value="NZ_CP016023.1"/>
</dbReference>
<proteinExistence type="predicted"/>
<protein>
    <submittedName>
        <fullName evidence="1">Uncharacterized protein</fullName>
    </submittedName>
</protein>
<keyword evidence="2" id="KW-1185">Reference proteome</keyword>
<evidence type="ECO:0000313" key="1">
    <source>
        <dbReference type="EMBL" id="ANJ75181.1"/>
    </source>
</evidence>
<gene>
    <name evidence="1" type="ORF">A9Y76_21905</name>
</gene>
<dbReference type="AlphaFoldDB" id="A0A192A4J4"/>
<name>A0A192A4J4_9RALS</name>
<accession>A0A192A4J4</accession>
<dbReference type="EMBL" id="CP016023">
    <property type="protein sequence ID" value="ANJ75181.1"/>
    <property type="molecule type" value="Genomic_DNA"/>
</dbReference>
<evidence type="ECO:0000313" key="2">
    <source>
        <dbReference type="Proteomes" id="UP000078572"/>
    </source>
</evidence>
<organism evidence="1 2">
    <name type="scientific">Ralstonia insidiosa</name>
    <dbReference type="NCBI Taxonomy" id="190721"/>
    <lineage>
        <taxon>Bacteria</taxon>
        <taxon>Pseudomonadati</taxon>
        <taxon>Pseudomonadota</taxon>
        <taxon>Betaproteobacteria</taxon>
        <taxon>Burkholderiales</taxon>
        <taxon>Burkholderiaceae</taxon>
        <taxon>Ralstonia</taxon>
    </lineage>
</organism>
<reference evidence="2" key="1">
    <citation type="submission" date="2016-06" db="EMBL/GenBank/DDBJ databases">
        <authorList>
            <person name="Xu Y."/>
            <person name="Nagy A."/>
            <person name="Yan X."/>
            <person name="Kim S.W."/>
            <person name="Haley B."/>
            <person name="Liu N.T."/>
            <person name="Nou X."/>
        </authorList>
    </citation>
    <scope>NUCLEOTIDE SEQUENCE [LARGE SCALE GENOMIC DNA]</scope>
    <source>
        <strain evidence="2">ATCC 49129</strain>
    </source>
</reference>
<dbReference type="Proteomes" id="UP000078572">
    <property type="component" value="Chromosome 2"/>
</dbReference>
<sequence>MYSSIGSFTRGSLDFERGLGQHAAHLLYALLTQKIEHRHTQVRLRALRLLDGIAAIHGDIAAAAPRPENIHQQHMARFHVINDKDALATQRIRNREKSGCL</sequence>
<dbReference type="GeneID" id="61528698"/>